<dbReference type="EnsemblMetazoa" id="XM_020006070.1">
    <property type="protein sequence ID" value="XP_019861629.1"/>
    <property type="gene ID" value="LOC109590141"/>
</dbReference>
<sequence>MSLLPQLYSRLTEYTPATVLPVAIVTYLCLLLISRVDVGGVKFSMFVVLVGVIFQWYGLRKWLPLGVELGIVKDNSLPVGNDAKKRRPSYTMMVGRMIRRLSTVQEQEEDIEEEEEEEEEERENGGVAMSSIHRRRLLELLIEQEAEIRHFEVKKLRQVILCLIVLAVLCAASV</sequence>
<name>A0A1X7T3E4_AMPQE</name>
<evidence type="ECO:0000256" key="2">
    <source>
        <dbReference type="SAM" id="Phobius"/>
    </source>
</evidence>
<dbReference type="KEGG" id="aqu:109590141"/>
<feature type="transmembrane region" description="Helical" evidence="2">
    <location>
        <begin position="14"/>
        <end position="33"/>
    </location>
</feature>
<feature type="transmembrane region" description="Helical" evidence="2">
    <location>
        <begin position="40"/>
        <end position="59"/>
    </location>
</feature>
<feature type="region of interest" description="Disordered" evidence="1">
    <location>
        <begin position="104"/>
        <end position="126"/>
    </location>
</feature>
<evidence type="ECO:0000313" key="3">
    <source>
        <dbReference type="EnsemblMetazoa" id="Aqu2.1.08758_001"/>
    </source>
</evidence>
<evidence type="ECO:0000313" key="4">
    <source>
        <dbReference type="Proteomes" id="UP000007879"/>
    </source>
</evidence>
<accession>A0A1X7T3E4</accession>
<keyword evidence="2" id="KW-1133">Transmembrane helix</keyword>
<feature type="compositionally biased region" description="Acidic residues" evidence="1">
    <location>
        <begin position="106"/>
        <end position="122"/>
    </location>
</feature>
<proteinExistence type="predicted"/>
<gene>
    <name evidence="3" type="primary">109590141</name>
</gene>
<protein>
    <submittedName>
        <fullName evidence="3">Uncharacterized protein</fullName>
    </submittedName>
</protein>
<reference evidence="4" key="1">
    <citation type="journal article" date="2010" name="Nature">
        <title>The Amphimedon queenslandica genome and the evolution of animal complexity.</title>
        <authorList>
            <person name="Srivastava M."/>
            <person name="Simakov O."/>
            <person name="Chapman J."/>
            <person name="Fahey B."/>
            <person name="Gauthier M.E."/>
            <person name="Mitros T."/>
            <person name="Richards G.S."/>
            <person name="Conaco C."/>
            <person name="Dacre M."/>
            <person name="Hellsten U."/>
            <person name="Larroux C."/>
            <person name="Putnam N.H."/>
            <person name="Stanke M."/>
            <person name="Adamska M."/>
            <person name="Darling A."/>
            <person name="Degnan S.M."/>
            <person name="Oakley T.H."/>
            <person name="Plachetzki D.C."/>
            <person name="Zhai Y."/>
            <person name="Adamski M."/>
            <person name="Calcino A."/>
            <person name="Cummins S.F."/>
            <person name="Goodstein D.M."/>
            <person name="Harris C."/>
            <person name="Jackson D.J."/>
            <person name="Leys S.P."/>
            <person name="Shu S."/>
            <person name="Woodcroft B.J."/>
            <person name="Vervoort M."/>
            <person name="Kosik K.S."/>
            <person name="Manning G."/>
            <person name="Degnan B.M."/>
            <person name="Rokhsar D.S."/>
        </authorList>
    </citation>
    <scope>NUCLEOTIDE SEQUENCE [LARGE SCALE GENOMIC DNA]</scope>
</reference>
<dbReference type="AlphaFoldDB" id="A0A1X7T3E4"/>
<reference evidence="3" key="2">
    <citation type="submission" date="2017-05" db="UniProtKB">
        <authorList>
            <consortium name="EnsemblMetazoa"/>
        </authorList>
    </citation>
    <scope>IDENTIFICATION</scope>
</reference>
<keyword evidence="2" id="KW-0472">Membrane</keyword>
<dbReference type="InParanoid" id="A0A1X7T3E4"/>
<organism evidence="3">
    <name type="scientific">Amphimedon queenslandica</name>
    <name type="common">Sponge</name>
    <dbReference type="NCBI Taxonomy" id="400682"/>
    <lineage>
        <taxon>Eukaryota</taxon>
        <taxon>Metazoa</taxon>
        <taxon>Porifera</taxon>
        <taxon>Demospongiae</taxon>
        <taxon>Heteroscleromorpha</taxon>
        <taxon>Haplosclerida</taxon>
        <taxon>Niphatidae</taxon>
        <taxon>Amphimedon</taxon>
    </lineage>
</organism>
<keyword evidence="2" id="KW-0812">Transmembrane</keyword>
<dbReference type="Proteomes" id="UP000007879">
    <property type="component" value="Unassembled WGS sequence"/>
</dbReference>
<dbReference type="EnsemblMetazoa" id="Aqu2.1.08758_001">
    <property type="protein sequence ID" value="Aqu2.1.08758_001"/>
    <property type="gene ID" value="Aqu2.1.08758"/>
</dbReference>
<keyword evidence="4" id="KW-1185">Reference proteome</keyword>
<evidence type="ECO:0000256" key="1">
    <source>
        <dbReference type="SAM" id="MobiDB-lite"/>
    </source>
</evidence>